<accession>A0ABQ2LZA8</accession>
<proteinExistence type="predicted"/>
<dbReference type="RefSeq" id="WP_188805779.1">
    <property type="nucleotide sequence ID" value="NZ_BAAAOU010000005.1"/>
</dbReference>
<gene>
    <name evidence="1" type="ORF">GCM10010977_17580</name>
</gene>
<reference evidence="2" key="1">
    <citation type="journal article" date="2019" name="Int. J. Syst. Evol. Microbiol.">
        <title>The Global Catalogue of Microorganisms (GCM) 10K type strain sequencing project: providing services to taxonomists for standard genome sequencing and annotation.</title>
        <authorList>
            <consortium name="The Broad Institute Genomics Platform"/>
            <consortium name="The Broad Institute Genome Sequencing Center for Infectious Disease"/>
            <person name="Wu L."/>
            <person name="Ma J."/>
        </authorList>
    </citation>
    <scope>NUCLEOTIDE SEQUENCE [LARGE SCALE GENOMIC DNA]</scope>
    <source>
        <strain evidence="2">CGMCC 1.7064</strain>
    </source>
</reference>
<evidence type="ECO:0000313" key="2">
    <source>
        <dbReference type="Proteomes" id="UP000642509"/>
    </source>
</evidence>
<sequence length="172" mass="19023">MATPLTRTVSRRTWRASVAVFLVVFLGGLGVSGASALWSQQASAKTTVATGTWVKEGWSMPLNVDAHLQDFDTLLVVAEYDFRFTWNPRQAEYAQLPLRYEIALTPVRNGRVMTNVPSSVNGDQRDISVTVLRQGLKAEFKLTITPVLDGVRGTPTTKTLEVLPFGDYRFSS</sequence>
<organism evidence="1 2">
    <name type="scientific">Citricoccus zhacaiensis</name>
    <dbReference type="NCBI Taxonomy" id="489142"/>
    <lineage>
        <taxon>Bacteria</taxon>
        <taxon>Bacillati</taxon>
        <taxon>Actinomycetota</taxon>
        <taxon>Actinomycetes</taxon>
        <taxon>Micrococcales</taxon>
        <taxon>Micrococcaceae</taxon>
        <taxon>Citricoccus</taxon>
    </lineage>
</organism>
<dbReference type="Proteomes" id="UP000642509">
    <property type="component" value="Unassembled WGS sequence"/>
</dbReference>
<dbReference type="EMBL" id="BMLQ01000004">
    <property type="protein sequence ID" value="GGO45254.1"/>
    <property type="molecule type" value="Genomic_DNA"/>
</dbReference>
<comment type="caution">
    <text evidence="1">The sequence shown here is derived from an EMBL/GenBank/DDBJ whole genome shotgun (WGS) entry which is preliminary data.</text>
</comment>
<protein>
    <submittedName>
        <fullName evidence="1">Uncharacterized protein</fullName>
    </submittedName>
</protein>
<name>A0ABQ2LZA8_9MICC</name>
<keyword evidence="2" id="KW-1185">Reference proteome</keyword>
<evidence type="ECO:0000313" key="1">
    <source>
        <dbReference type="EMBL" id="GGO45254.1"/>
    </source>
</evidence>